<evidence type="ECO:0000313" key="1">
    <source>
        <dbReference type="EMBL" id="KGN37298.1"/>
    </source>
</evidence>
<dbReference type="Proteomes" id="UP000030011">
    <property type="component" value="Unassembled WGS sequence"/>
</dbReference>
<reference evidence="1 2" key="1">
    <citation type="submission" date="2013-08" db="EMBL/GenBank/DDBJ databases">
        <title>The genome sequence of Knoellia subterranea.</title>
        <authorList>
            <person name="Zhu W."/>
            <person name="Wang G."/>
        </authorList>
    </citation>
    <scope>NUCLEOTIDE SEQUENCE [LARGE SCALE GENOMIC DNA]</scope>
    <source>
        <strain evidence="1 2">KCTC 19937</strain>
    </source>
</reference>
<dbReference type="EMBL" id="AVPK01000006">
    <property type="protein sequence ID" value="KGN37298.1"/>
    <property type="molecule type" value="Genomic_DNA"/>
</dbReference>
<keyword evidence="2" id="KW-1185">Reference proteome</keyword>
<accession>A0A0A0JJM4</accession>
<comment type="caution">
    <text evidence="1">The sequence shown here is derived from an EMBL/GenBank/DDBJ whole genome shotgun (WGS) entry which is preliminary data.</text>
</comment>
<name>A0A0A0JJM4_9MICO</name>
<sequence length="140" mass="15473">MAGLTDYHLPIKHLLMRTSLALHRDTPVDGASQYSEHAWRLLAPTTMDGGPMLNVEYLATFEVHSDFVRRRLAYVDNVADGATSLLEGDTLKRKLICSRYTEGLPAVAPERLADLRDAMTEYASAVRTSSAGRRTGLLPN</sequence>
<dbReference type="AlphaFoldDB" id="A0A0A0JJM4"/>
<protein>
    <submittedName>
        <fullName evidence="1">Uncharacterized protein</fullName>
    </submittedName>
</protein>
<evidence type="ECO:0000313" key="2">
    <source>
        <dbReference type="Proteomes" id="UP000030011"/>
    </source>
</evidence>
<gene>
    <name evidence="1" type="ORF">N803_15215</name>
</gene>
<organism evidence="1 2">
    <name type="scientific">Knoellia subterranea KCTC 19937</name>
    <dbReference type="NCBI Taxonomy" id="1385521"/>
    <lineage>
        <taxon>Bacteria</taxon>
        <taxon>Bacillati</taxon>
        <taxon>Actinomycetota</taxon>
        <taxon>Actinomycetes</taxon>
        <taxon>Micrococcales</taxon>
        <taxon>Intrasporangiaceae</taxon>
        <taxon>Knoellia</taxon>
    </lineage>
</organism>
<proteinExistence type="predicted"/>